<dbReference type="EMBL" id="AWVM01000106">
    <property type="protein sequence ID" value="ERK48049.1"/>
    <property type="molecule type" value="Genomic_DNA"/>
</dbReference>
<evidence type="ECO:0000313" key="2">
    <source>
        <dbReference type="Proteomes" id="UP000016626"/>
    </source>
</evidence>
<reference evidence="1 2" key="1">
    <citation type="submission" date="2013-06" db="EMBL/GenBank/DDBJ databases">
        <authorList>
            <person name="Weinstock G."/>
            <person name="Sodergren E."/>
            <person name="Lobos E.A."/>
            <person name="Fulton L."/>
            <person name="Fulton R."/>
            <person name="Courtney L."/>
            <person name="Fronick C."/>
            <person name="O'Laughlin M."/>
            <person name="Godfrey J."/>
            <person name="Wilson R.M."/>
            <person name="Miner T."/>
            <person name="Farmer C."/>
            <person name="Delehaunty K."/>
            <person name="Cordes M."/>
            <person name="Minx P."/>
            <person name="Tomlinson C."/>
            <person name="Chen J."/>
            <person name="Wollam A."/>
            <person name="Pepin K.H."/>
            <person name="Bhonagiri V."/>
            <person name="Zhang X."/>
            <person name="Warren W."/>
            <person name="Mitreva M."/>
            <person name="Mardis E.R."/>
            <person name="Wilson R.K."/>
        </authorList>
    </citation>
    <scope>NUCLEOTIDE SEQUENCE [LARGE SCALE GENOMIC DNA]</scope>
    <source>
        <strain evidence="1 2">F0279</strain>
    </source>
</reference>
<dbReference type="PATRIC" id="fig|888055.3.peg.1993"/>
<dbReference type="HOGENOM" id="CLU_087252_0_0_0"/>
<organism evidence="1 2">
    <name type="scientific">Leptotrichia wadei (strain F0279)</name>
    <dbReference type="NCBI Taxonomy" id="888055"/>
    <lineage>
        <taxon>Bacteria</taxon>
        <taxon>Fusobacteriati</taxon>
        <taxon>Fusobacteriota</taxon>
        <taxon>Fusobacteriia</taxon>
        <taxon>Fusobacteriales</taxon>
        <taxon>Leptotrichiaceae</taxon>
        <taxon>Leptotrichia</taxon>
    </lineage>
</organism>
<accession>U2PWD0</accession>
<comment type="caution">
    <text evidence="1">The sequence shown here is derived from an EMBL/GenBank/DDBJ whole genome shotgun (WGS) entry which is preliminary data.</text>
</comment>
<dbReference type="AlphaFoldDB" id="U2PWD0"/>
<name>U2PWD0_LEPWF</name>
<sequence length="240" mass="28949">MNMLNKKENYKYIWSILQDYFEDDEKRKQINFFVPESRIGAYFEVNNDVISNNKTVDNKVPVNPYLRFEGLIIEKSENDKNREIILKESLNNLYFHLFGNVDLMEGLNAYDIILNFIINDIQNGKFGEEVQNYFKYLNKKEKRIIAKYIKKYYEEDSSFNIFLRAFKEIFSDSIVYRDKTKLRNFLLYINSEKTKNNRMKVKVLSSFFIPFEYKVRVMWKYHVGVIGVEETLQIEEMLII</sequence>
<protein>
    <submittedName>
        <fullName evidence="1">Uncharacterized protein</fullName>
    </submittedName>
</protein>
<dbReference type="Proteomes" id="UP000016626">
    <property type="component" value="Unassembled WGS sequence"/>
</dbReference>
<dbReference type="eggNOG" id="ENOG502ZBD9">
    <property type="taxonomic scope" value="Bacteria"/>
</dbReference>
<gene>
    <name evidence="1" type="ORF">HMPREF9015_02074</name>
</gene>
<evidence type="ECO:0000313" key="1">
    <source>
        <dbReference type="EMBL" id="ERK48049.1"/>
    </source>
</evidence>
<proteinExistence type="predicted"/>